<evidence type="ECO:0000256" key="2">
    <source>
        <dbReference type="PROSITE-ProRule" id="PRU00239"/>
    </source>
</evidence>
<comment type="caution">
    <text evidence="5">The sequence shown here is derived from an EMBL/GenBank/DDBJ whole genome shotgun (WGS) entry which is preliminary data.</text>
</comment>
<feature type="active site" evidence="1 2">
    <location>
        <position position="169"/>
    </location>
</feature>
<dbReference type="InterPro" id="IPR022684">
    <property type="entry name" value="Calpain_cysteine_protease"/>
</dbReference>
<dbReference type="CDD" id="cd00044">
    <property type="entry name" value="CysPc"/>
    <property type="match status" value="1"/>
</dbReference>
<feature type="compositionally biased region" description="Low complexity" evidence="3">
    <location>
        <begin position="596"/>
        <end position="632"/>
    </location>
</feature>
<dbReference type="InterPro" id="IPR001300">
    <property type="entry name" value="Peptidase_C2_calpain_cat"/>
</dbReference>
<dbReference type="AlphaFoldDB" id="A0A8H3I1M9"/>
<dbReference type="SMART" id="SM00230">
    <property type="entry name" value="CysPc"/>
    <property type="match status" value="1"/>
</dbReference>
<sequence length="751" mass="83198">MASDSQSNTQDNINAFWKANLGSTQPPSQPFSILPDNVYAKLERQNTRKGPVQGVSVAASYVEAVKECEAKVATIVAECRRNNVKYTDPHFDLDDRIYCLTSLAANPKAKTSQDTDGNESEPSIVFDGLKIALGPECAKRVGAVFEKPEFFIGGPPNARDTRQGAEGDCWFLSSVGSLCVDEEDRHLIERLCPPKARNEKVGVYGFVFYRDGEWISEIIDDKLYLSCPDYDNCNDSRRYVWDRSHSKIDPTEKRKGFRKAFQTGSDALFYGSCADENETWVPLLEKAFAKAHGDYNAINGGWPGEGLEDLTGGITTMIMSDDILDLDELWTEGLMHVNKTFLFGVGTRNYQAGDINRQGIEDGHAYSVLKAVEYKEERLLLIKNPWGSSEWNGPWSDGSKEWTPDAMRDLDYHFGNDGIFWMPYEDFLTRFVEIWRTRLFTADWKVTQKWTTVQVPWAGDYNPTKFRFTLSEPTRAVIVLSKLDASYFVGLAGQYLFDIAFRLHGKGEEPHIVRGYSSGDRSASTELDLEAGEYDVLMQISATRDRSRSKIEDIVAQNWLTRRDKLIHIGLSYDLAQAKGQLEPEANPKAEEDKAAASSSLSSSQAQDTQATITPPTPTAEASSNSTTNSTSKAEEAAPQERVGVGAGLSDDPNPPAPEPEPAPGPIPSPDPPVVSNNNEGQDSDTKPDSGVWNATLVVGLRVFCENGSVEIKTITPSSEEAVQKAKEEVLLDVDDPEKDLAEHFSKKVAL</sequence>
<dbReference type="PANTHER" id="PTHR10183:SF425">
    <property type="entry name" value="CALPAIN-5"/>
    <property type="match status" value="1"/>
</dbReference>
<evidence type="ECO:0000313" key="5">
    <source>
        <dbReference type="EMBL" id="CAF9903790.1"/>
    </source>
</evidence>
<keyword evidence="2" id="KW-0645">Protease</keyword>
<dbReference type="PROSITE" id="PS50203">
    <property type="entry name" value="CALPAIN_CAT"/>
    <property type="match status" value="1"/>
</dbReference>
<evidence type="ECO:0000313" key="6">
    <source>
        <dbReference type="Proteomes" id="UP000664169"/>
    </source>
</evidence>
<name>A0A8H3I1M9_9LECA</name>
<protein>
    <recommendedName>
        <fullName evidence="4">Calpain catalytic domain-containing protein</fullName>
    </recommendedName>
</protein>
<evidence type="ECO:0000259" key="4">
    <source>
        <dbReference type="PROSITE" id="PS50203"/>
    </source>
</evidence>
<dbReference type="GO" id="GO:0006508">
    <property type="term" value="P:proteolysis"/>
    <property type="evidence" value="ECO:0007669"/>
    <property type="project" value="UniProtKB-KW"/>
</dbReference>
<dbReference type="Gene3D" id="3.90.70.10">
    <property type="entry name" value="Cysteine proteinases"/>
    <property type="match status" value="1"/>
</dbReference>
<dbReference type="OrthoDB" id="424753at2759"/>
<feature type="compositionally biased region" description="Pro residues" evidence="3">
    <location>
        <begin position="653"/>
        <end position="673"/>
    </location>
</feature>
<feature type="active site" evidence="1 2">
    <location>
        <position position="364"/>
    </location>
</feature>
<dbReference type="InterPro" id="IPR038765">
    <property type="entry name" value="Papain-like_cys_pep_sf"/>
</dbReference>
<gene>
    <name evidence="5" type="ORF">GOMPHAMPRED_000548</name>
</gene>
<reference evidence="5" key="1">
    <citation type="submission" date="2021-03" db="EMBL/GenBank/DDBJ databases">
        <authorList>
            <person name="Tagirdzhanova G."/>
        </authorList>
    </citation>
    <scope>NUCLEOTIDE SEQUENCE</scope>
</reference>
<dbReference type="Proteomes" id="UP000664169">
    <property type="component" value="Unassembled WGS sequence"/>
</dbReference>
<accession>A0A8H3I1M9</accession>
<feature type="compositionally biased region" description="Basic and acidic residues" evidence="3">
    <location>
        <begin position="586"/>
        <end position="595"/>
    </location>
</feature>
<keyword evidence="2" id="KW-0378">Hydrolase</keyword>
<dbReference type="GO" id="GO:0004198">
    <property type="term" value="F:calcium-dependent cysteine-type endopeptidase activity"/>
    <property type="evidence" value="ECO:0007669"/>
    <property type="project" value="InterPro"/>
</dbReference>
<proteinExistence type="predicted"/>
<evidence type="ECO:0000256" key="1">
    <source>
        <dbReference type="PIRSR" id="PIRSR622684-1"/>
    </source>
</evidence>
<dbReference type="PANTHER" id="PTHR10183">
    <property type="entry name" value="CALPAIN"/>
    <property type="match status" value="1"/>
</dbReference>
<feature type="domain" description="Calpain catalytic" evidence="4">
    <location>
        <begin position="139"/>
        <end position="440"/>
    </location>
</feature>
<feature type="active site" evidence="1 2">
    <location>
        <position position="384"/>
    </location>
</feature>
<keyword evidence="2" id="KW-0788">Thiol protease</keyword>
<evidence type="ECO:0000256" key="3">
    <source>
        <dbReference type="SAM" id="MobiDB-lite"/>
    </source>
</evidence>
<dbReference type="SUPFAM" id="SSF54001">
    <property type="entry name" value="Cysteine proteinases"/>
    <property type="match status" value="1"/>
</dbReference>
<organism evidence="5 6">
    <name type="scientific">Gomphillus americanus</name>
    <dbReference type="NCBI Taxonomy" id="1940652"/>
    <lineage>
        <taxon>Eukaryota</taxon>
        <taxon>Fungi</taxon>
        <taxon>Dikarya</taxon>
        <taxon>Ascomycota</taxon>
        <taxon>Pezizomycotina</taxon>
        <taxon>Lecanoromycetes</taxon>
        <taxon>OSLEUM clade</taxon>
        <taxon>Ostropomycetidae</taxon>
        <taxon>Ostropales</taxon>
        <taxon>Graphidaceae</taxon>
        <taxon>Gomphilloideae</taxon>
        <taxon>Gomphillus</taxon>
    </lineage>
</organism>
<feature type="region of interest" description="Disordered" evidence="3">
    <location>
        <begin position="584"/>
        <end position="692"/>
    </location>
</feature>
<keyword evidence="6" id="KW-1185">Reference proteome</keyword>
<dbReference type="EMBL" id="CAJPDQ010000001">
    <property type="protein sequence ID" value="CAF9903790.1"/>
    <property type="molecule type" value="Genomic_DNA"/>
</dbReference>
<dbReference type="Pfam" id="PF00648">
    <property type="entry name" value="Peptidase_C2"/>
    <property type="match status" value="2"/>
</dbReference>